<dbReference type="EMBL" id="JYDJ01000254">
    <property type="protein sequence ID" value="KRX38816.1"/>
    <property type="molecule type" value="Genomic_DNA"/>
</dbReference>
<protein>
    <submittedName>
        <fullName evidence="1">Uncharacterized protein</fullName>
    </submittedName>
</protein>
<keyword evidence="2" id="KW-1185">Reference proteome</keyword>
<comment type="caution">
    <text evidence="1">The sequence shown here is derived from an EMBL/GenBank/DDBJ whole genome shotgun (WGS) entry which is preliminary data.</text>
</comment>
<reference evidence="1 2" key="1">
    <citation type="submission" date="2015-01" db="EMBL/GenBank/DDBJ databases">
        <title>Evolution of Trichinella species and genotypes.</title>
        <authorList>
            <person name="Korhonen P.K."/>
            <person name="Edoardo P."/>
            <person name="Giuseppe L.R."/>
            <person name="Gasser R.B."/>
        </authorList>
    </citation>
    <scope>NUCLEOTIDE SEQUENCE [LARGE SCALE GENOMIC DNA]</scope>
    <source>
        <strain evidence="1">ISS417</strain>
    </source>
</reference>
<gene>
    <name evidence="1" type="ORF">T05_2859</name>
</gene>
<sequence length="76" mass="8435">MNANLPSSITVALIQQKIYLCSERVHKGVLALVHGVYITETVEQLLHQNCQLPRASSQNALAVIDQQAPFTTLQMF</sequence>
<evidence type="ECO:0000313" key="1">
    <source>
        <dbReference type="EMBL" id="KRX38816.1"/>
    </source>
</evidence>
<dbReference type="AlphaFoldDB" id="A0A0V0TIS3"/>
<name>A0A0V0TIS3_9BILA</name>
<proteinExistence type="predicted"/>
<organism evidence="1 2">
    <name type="scientific">Trichinella murrelli</name>
    <dbReference type="NCBI Taxonomy" id="144512"/>
    <lineage>
        <taxon>Eukaryota</taxon>
        <taxon>Metazoa</taxon>
        <taxon>Ecdysozoa</taxon>
        <taxon>Nematoda</taxon>
        <taxon>Enoplea</taxon>
        <taxon>Dorylaimia</taxon>
        <taxon>Trichinellida</taxon>
        <taxon>Trichinellidae</taxon>
        <taxon>Trichinella</taxon>
    </lineage>
</organism>
<dbReference type="Proteomes" id="UP000055048">
    <property type="component" value="Unassembled WGS sequence"/>
</dbReference>
<accession>A0A0V0TIS3</accession>
<evidence type="ECO:0000313" key="2">
    <source>
        <dbReference type="Proteomes" id="UP000055048"/>
    </source>
</evidence>